<sequence length="217" mass="22966">MTQRIIIADDHPLFRTALSHAVGKVWPDATVIEASSAAAARTEVEMGAEALLLDLHMDDSQGLSALMDFRQDFPALPVVIVSASEEQRIYTAAQQLGAAAFIPKSASLDAMRDALAAVRAGDSWFPEPLAEVDDDLARIASLTPAQRRILGQLQSGLLNKQIAYELDISEATVKAHITAIFRKLGVVSRTQAVLLATKLDADQPAADAGASGSPAPA</sequence>
<dbReference type="Pfam" id="PF00072">
    <property type="entry name" value="Response_reg"/>
    <property type="match status" value="1"/>
</dbReference>
<evidence type="ECO:0000313" key="7">
    <source>
        <dbReference type="EMBL" id="MXP34082.1"/>
    </source>
</evidence>
<dbReference type="PROSITE" id="PS00622">
    <property type="entry name" value="HTH_LUXR_1"/>
    <property type="match status" value="1"/>
</dbReference>
<dbReference type="OrthoDB" id="9814495at2"/>
<dbReference type="AlphaFoldDB" id="A0A845AKN9"/>
<feature type="modified residue" description="4-aspartylphosphate" evidence="3">
    <location>
        <position position="54"/>
    </location>
</feature>
<dbReference type="Gene3D" id="1.10.10.10">
    <property type="entry name" value="Winged helix-like DNA-binding domain superfamily/Winged helix DNA-binding domain"/>
    <property type="match status" value="1"/>
</dbReference>
<dbReference type="SMART" id="SM00448">
    <property type="entry name" value="REC"/>
    <property type="match status" value="1"/>
</dbReference>
<dbReference type="EMBL" id="WTYE01000001">
    <property type="protein sequence ID" value="MXP34082.1"/>
    <property type="molecule type" value="Genomic_DNA"/>
</dbReference>
<dbReference type="RefSeq" id="WP_160778777.1">
    <property type="nucleotide sequence ID" value="NZ_BAAAZF010000001.1"/>
</dbReference>
<dbReference type="InterPro" id="IPR016032">
    <property type="entry name" value="Sig_transdc_resp-reg_C-effctor"/>
</dbReference>
<keyword evidence="8" id="KW-1185">Reference proteome</keyword>
<comment type="caution">
    <text evidence="6">The sequence shown here is derived from an EMBL/GenBank/DDBJ whole genome shotgun (WGS) entry which is preliminary data.</text>
</comment>
<dbReference type="InterPro" id="IPR000792">
    <property type="entry name" value="Tscrpt_reg_LuxR_C"/>
</dbReference>
<organism evidence="6 8">
    <name type="scientific">Parerythrobacter jejuensis</name>
    <dbReference type="NCBI Taxonomy" id="795812"/>
    <lineage>
        <taxon>Bacteria</taxon>
        <taxon>Pseudomonadati</taxon>
        <taxon>Pseudomonadota</taxon>
        <taxon>Alphaproteobacteria</taxon>
        <taxon>Sphingomonadales</taxon>
        <taxon>Erythrobacteraceae</taxon>
        <taxon>Parerythrobacter</taxon>
    </lineage>
</organism>
<dbReference type="InterPro" id="IPR011006">
    <property type="entry name" value="CheY-like_superfamily"/>
</dbReference>
<dbReference type="Pfam" id="PF00196">
    <property type="entry name" value="GerE"/>
    <property type="match status" value="1"/>
</dbReference>
<accession>A0A845AKN9</accession>
<dbReference type="Gene3D" id="3.40.50.2300">
    <property type="match status" value="1"/>
</dbReference>
<keyword evidence="2" id="KW-0238">DNA-binding</keyword>
<dbReference type="SUPFAM" id="SSF46894">
    <property type="entry name" value="C-terminal effector domain of the bipartite response regulators"/>
    <property type="match status" value="1"/>
</dbReference>
<dbReference type="Proteomes" id="UP000446786">
    <property type="component" value="Unassembled WGS sequence"/>
</dbReference>
<dbReference type="InterPro" id="IPR001789">
    <property type="entry name" value="Sig_transdc_resp-reg_receiver"/>
</dbReference>
<evidence type="ECO:0000259" key="4">
    <source>
        <dbReference type="PROSITE" id="PS50043"/>
    </source>
</evidence>
<dbReference type="PROSITE" id="PS50043">
    <property type="entry name" value="HTH_LUXR_2"/>
    <property type="match status" value="1"/>
</dbReference>
<keyword evidence="1 3" id="KW-0597">Phosphoprotein</keyword>
<dbReference type="CDD" id="cd17535">
    <property type="entry name" value="REC_NarL-like"/>
    <property type="match status" value="1"/>
</dbReference>
<evidence type="ECO:0000256" key="1">
    <source>
        <dbReference type="ARBA" id="ARBA00022553"/>
    </source>
</evidence>
<reference evidence="6 8" key="1">
    <citation type="submission" date="2019-12" db="EMBL/GenBank/DDBJ databases">
        <title>Genomic-based taxomic classification of the family Erythrobacteraceae.</title>
        <authorList>
            <person name="Xu L."/>
        </authorList>
    </citation>
    <scope>NUCLEOTIDE SEQUENCE [LARGE SCALE GENOMIC DNA]</scope>
    <source>
        <strain evidence="6 8">JCM 16677</strain>
    </source>
</reference>
<evidence type="ECO:0000256" key="2">
    <source>
        <dbReference type="ARBA" id="ARBA00023125"/>
    </source>
</evidence>
<proteinExistence type="predicted"/>
<evidence type="ECO:0000313" key="6">
    <source>
        <dbReference type="EMBL" id="MXP31322.1"/>
    </source>
</evidence>
<feature type="domain" description="HTH luxR-type" evidence="4">
    <location>
        <begin position="135"/>
        <end position="200"/>
    </location>
</feature>
<dbReference type="CDD" id="cd06170">
    <property type="entry name" value="LuxR_C_like"/>
    <property type="match status" value="1"/>
</dbReference>
<evidence type="ECO:0000313" key="8">
    <source>
        <dbReference type="Proteomes" id="UP000446786"/>
    </source>
</evidence>
<dbReference type="PRINTS" id="PR00038">
    <property type="entry name" value="HTHLUXR"/>
</dbReference>
<dbReference type="SUPFAM" id="SSF52172">
    <property type="entry name" value="CheY-like"/>
    <property type="match status" value="1"/>
</dbReference>
<dbReference type="GO" id="GO:0006355">
    <property type="term" value="P:regulation of DNA-templated transcription"/>
    <property type="evidence" value="ECO:0007669"/>
    <property type="project" value="InterPro"/>
</dbReference>
<dbReference type="InterPro" id="IPR036388">
    <property type="entry name" value="WH-like_DNA-bd_sf"/>
</dbReference>
<dbReference type="InterPro" id="IPR051015">
    <property type="entry name" value="EvgA-like"/>
</dbReference>
<dbReference type="PANTHER" id="PTHR45566:SF1">
    <property type="entry name" value="HTH-TYPE TRANSCRIPTIONAL REGULATOR YHJB-RELATED"/>
    <property type="match status" value="1"/>
</dbReference>
<feature type="domain" description="Response regulatory" evidence="5">
    <location>
        <begin position="4"/>
        <end position="119"/>
    </location>
</feature>
<dbReference type="GO" id="GO:0003677">
    <property type="term" value="F:DNA binding"/>
    <property type="evidence" value="ECO:0007669"/>
    <property type="project" value="UniProtKB-KW"/>
</dbReference>
<dbReference type="PROSITE" id="PS50110">
    <property type="entry name" value="RESPONSE_REGULATORY"/>
    <property type="match status" value="1"/>
</dbReference>
<evidence type="ECO:0000259" key="5">
    <source>
        <dbReference type="PROSITE" id="PS50110"/>
    </source>
</evidence>
<name>A0A845AKN9_9SPHN</name>
<dbReference type="SMART" id="SM00421">
    <property type="entry name" value="HTH_LUXR"/>
    <property type="match status" value="1"/>
</dbReference>
<protein>
    <submittedName>
        <fullName evidence="6">Response regulator</fullName>
    </submittedName>
</protein>
<dbReference type="InterPro" id="IPR058245">
    <property type="entry name" value="NreC/VraR/RcsB-like_REC"/>
</dbReference>
<evidence type="ECO:0000256" key="3">
    <source>
        <dbReference type="PROSITE-ProRule" id="PRU00169"/>
    </source>
</evidence>
<dbReference type="PANTHER" id="PTHR45566">
    <property type="entry name" value="HTH-TYPE TRANSCRIPTIONAL REGULATOR YHJB-RELATED"/>
    <property type="match status" value="1"/>
</dbReference>
<dbReference type="GO" id="GO:0000160">
    <property type="term" value="P:phosphorelay signal transduction system"/>
    <property type="evidence" value="ECO:0007669"/>
    <property type="project" value="InterPro"/>
</dbReference>
<dbReference type="EMBL" id="WTYE01000001">
    <property type="protein sequence ID" value="MXP31322.1"/>
    <property type="molecule type" value="Genomic_DNA"/>
</dbReference>
<gene>
    <name evidence="6" type="ORF">GRI94_05725</name>
    <name evidence="7" type="ORF">GRI94_19815</name>
</gene>